<dbReference type="AlphaFoldDB" id="A0A7S8C3U5"/>
<evidence type="ECO:0000313" key="5">
    <source>
        <dbReference type="EMBL" id="QPC42846.1"/>
    </source>
</evidence>
<protein>
    <recommendedName>
        <fullName evidence="3">citrate synthase (unknown stereospecificity)</fullName>
        <ecNumber evidence="3">2.3.3.16</ecNumber>
    </recommendedName>
</protein>
<sequence>MLIGKPGAARSAICTASADHVEIRGRDLCADLMGRMSFTDYFYFLVTGRDATPDQRFFLDLLLVAIAEHGLTPTVQASRMTYDADPQSLQAAVAAGILGCGTVVLGTSELCGKALSEAKQRVDAGESPDDAVAAIAQETHGAGGKMPGFGHPLHKPIDPRAERILSLADERGIAGAHVDLARRFAPAVAKAWGKPLPMNVSMPIAAILLDLDFPAAMIKAIPILARTAGLLAHIAEEQDRPIGFLMASRGEAAIAYDGDSEGEPGDR</sequence>
<dbReference type="SUPFAM" id="SSF48256">
    <property type="entry name" value="Citrate synthase"/>
    <property type="match status" value="1"/>
</dbReference>
<evidence type="ECO:0000256" key="2">
    <source>
        <dbReference type="ARBA" id="ARBA00010566"/>
    </source>
</evidence>
<name>A0A7S8C3U5_9HYPH</name>
<dbReference type="NCBIfam" id="NF004868">
    <property type="entry name" value="PRK06224.1-5"/>
    <property type="match status" value="1"/>
</dbReference>
<evidence type="ECO:0000256" key="1">
    <source>
        <dbReference type="ARBA" id="ARBA00004751"/>
    </source>
</evidence>
<reference evidence="5 6" key="1">
    <citation type="submission" date="2020-06" db="EMBL/GenBank/DDBJ databases">
        <title>Genome sequence of 2 isolates from Red Sea Mangroves.</title>
        <authorList>
            <person name="Sefrji F."/>
            <person name="Michoud G."/>
            <person name="Merlino G."/>
            <person name="Daffonchio D."/>
        </authorList>
    </citation>
    <scope>NUCLEOTIDE SEQUENCE [LARGE SCALE GENOMIC DNA]</scope>
    <source>
        <strain evidence="5 6">R1DC25</strain>
    </source>
</reference>
<keyword evidence="4" id="KW-0808">Transferase</keyword>
<dbReference type="EC" id="2.3.3.16" evidence="3"/>
<dbReference type="EMBL" id="CP058214">
    <property type="protein sequence ID" value="QPC42846.1"/>
    <property type="molecule type" value="Genomic_DNA"/>
</dbReference>
<evidence type="ECO:0000256" key="4">
    <source>
        <dbReference type="ARBA" id="ARBA00022679"/>
    </source>
</evidence>
<dbReference type="GO" id="GO:0005975">
    <property type="term" value="P:carbohydrate metabolic process"/>
    <property type="evidence" value="ECO:0007669"/>
    <property type="project" value="TreeGrafter"/>
</dbReference>
<organism evidence="5 6">
    <name type="scientific">Kaustia mangrovi</name>
    <dbReference type="NCBI Taxonomy" id="2593653"/>
    <lineage>
        <taxon>Bacteria</taxon>
        <taxon>Pseudomonadati</taxon>
        <taxon>Pseudomonadota</taxon>
        <taxon>Alphaproteobacteria</taxon>
        <taxon>Hyphomicrobiales</taxon>
        <taxon>Parvibaculaceae</taxon>
        <taxon>Kaustia</taxon>
    </lineage>
</organism>
<dbReference type="RefSeq" id="WP_213164083.1">
    <property type="nucleotide sequence ID" value="NZ_CP058214.1"/>
</dbReference>
<dbReference type="PANTHER" id="PTHR11739">
    <property type="entry name" value="CITRATE SYNTHASE"/>
    <property type="match status" value="1"/>
</dbReference>
<dbReference type="UniPathway" id="UPA00223">
    <property type="reaction ID" value="UER00717"/>
</dbReference>
<dbReference type="Pfam" id="PF00285">
    <property type="entry name" value="Citrate_synt"/>
    <property type="match status" value="1"/>
</dbReference>
<dbReference type="CDD" id="cd06100">
    <property type="entry name" value="CCL_ACL-C"/>
    <property type="match status" value="1"/>
</dbReference>
<dbReference type="InterPro" id="IPR002020">
    <property type="entry name" value="Citrate_synthase"/>
</dbReference>
<comment type="similarity">
    <text evidence="2">Belongs to the citrate synthase family.</text>
</comment>
<gene>
    <name evidence="5" type="ORF">HW532_09160</name>
</gene>
<comment type="pathway">
    <text evidence="1">Carbohydrate metabolism; tricarboxylic acid cycle; isocitrate from oxaloacetate: step 1/2.</text>
</comment>
<dbReference type="GO" id="GO:0036440">
    <property type="term" value="F:citrate synthase activity"/>
    <property type="evidence" value="ECO:0007669"/>
    <property type="project" value="UniProtKB-EC"/>
</dbReference>
<keyword evidence="6" id="KW-1185">Reference proteome</keyword>
<dbReference type="Gene3D" id="1.10.580.10">
    <property type="entry name" value="Citrate Synthase, domain 1"/>
    <property type="match status" value="1"/>
</dbReference>
<dbReference type="Proteomes" id="UP000593594">
    <property type="component" value="Chromosome"/>
</dbReference>
<dbReference type="Gene3D" id="1.10.230.10">
    <property type="entry name" value="Cytochrome P450-Terp, domain 2"/>
    <property type="match status" value="1"/>
</dbReference>
<evidence type="ECO:0000256" key="3">
    <source>
        <dbReference type="ARBA" id="ARBA00012972"/>
    </source>
</evidence>
<dbReference type="GO" id="GO:0016829">
    <property type="term" value="F:lyase activity"/>
    <property type="evidence" value="ECO:0007669"/>
    <property type="project" value="UniProtKB-KW"/>
</dbReference>
<dbReference type="InterPro" id="IPR016143">
    <property type="entry name" value="Citrate_synth-like_sm_a-sub"/>
</dbReference>
<dbReference type="KEGG" id="kmn:HW532_09160"/>
<dbReference type="GO" id="GO:0006099">
    <property type="term" value="P:tricarboxylic acid cycle"/>
    <property type="evidence" value="ECO:0007669"/>
    <property type="project" value="UniProtKB-UniPathway"/>
</dbReference>
<dbReference type="GO" id="GO:0005829">
    <property type="term" value="C:cytosol"/>
    <property type="evidence" value="ECO:0007669"/>
    <property type="project" value="TreeGrafter"/>
</dbReference>
<dbReference type="InterPro" id="IPR016142">
    <property type="entry name" value="Citrate_synth-like_lrg_a-sub"/>
</dbReference>
<dbReference type="PANTHER" id="PTHR11739:SF4">
    <property type="entry name" value="CITRATE SYNTHASE, PEROXISOMAL"/>
    <property type="match status" value="1"/>
</dbReference>
<keyword evidence="5" id="KW-0456">Lyase</keyword>
<dbReference type="InterPro" id="IPR036969">
    <property type="entry name" value="Citrate_synthase_sf"/>
</dbReference>
<accession>A0A7S8C3U5</accession>
<evidence type="ECO:0000313" key="6">
    <source>
        <dbReference type="Proteomes" id="UP000593594"/>
    </source>
</evidence>
<proteinExistence type="inferred from homology"/>